<feature type="domain" description="DUF7869" evidence="1">
    <location>
        <begin position="333"/>
        <end position="516"/>
    </location>
</feature>
<dbReference type="Pfam" id="PF25273">
    <property type="entry name" value="DUF7869"/>
    <property type="match status" value="1"/>
</dbReference>
<dbReference type="OrthoDB" id="2418329at2759"/>
<proteinExistence type="predicted"/>
<organism evidence="2 3">
    <name type="scientific">Gigaspora margarita</name>
    <dbReference type="NCBI Taxonomy" id="4874"/>
    <lineage>
        <taxon>Eukaryota</taxon>
        <taxon>Fungi</taxon>
        <taxon>Fungi incertae sedis</taxon>
        <taxon>Mucoromycota</taxon>
        <taxon>Glomeromycotina</taxon>
        <taxon>Glomeromycetes</taxon>
        <taxon>Diversisporales</taxon>
        <taxon>Gigasporaceae</taxon>
        <taxon>Gigaspora</taxon>
    </lineage>
</organism>
<sequence length="586" mass="68437">MSTFSLNQKNNLPLSNTSEIIENIEIDSLENEIWTEEELSKFKTLYYKTIDTLEKQNENQKFEEEIIAFTQNLNFKNLTKSFQDIYLLGIIAATKRSKITKNNTKKTKLTTEYIFEGKLICFNAFKIIYGIGDRRWKNLQENFNHCDINLRINSKTEKIGNRALSFEAVMKVINFIRNYAKQNGLPSSERSFRNNTTAIIYLPADTTYSSLHAQYLEAIGIDNQFEIGITTFCTIWKKFLPHIKKLIPRSDLCLKCKDMRFNANYWSIEEKDIKVLEWQNHIEWAHKERENYKKYIKIAYEDIQKFGINNLIRPGKPNSLDITGDIYFKSLYKVHLFGICDNALPCQVNYLIKESELVGKGADTVISLVHNYFELHRLGEKKLVIHADNCSGQNKNNTMIAYLAWRVLTGLYDSITYCFMVAGHTKFSSDGFFELIKLLLRKSEVDNHDDLVKVVQNSTPGGFNIAQTIFDNNGKQIVHFYEWTDWLKQEFTIIPNILKQHYFEFNSLDKGKVKISTFSDGEKTTIQIKKIKQKDKFNLLVEKKLSGLSAERQWYLYEQIRNHIQNPNKKDDLCPLLTIAKPVKFK</sequence>
<dbReference type="Proteomes" id="UP000439903">
    <property type="component" value="Unassembled WGS sequence"/>
</dbReference>
<accession>A0A8H4AK83</accession>
<dbReference type="PANTHER" id="PTHR34415:SF1">
    <property type="entry name" value="INTEGRASE CATALYTIC DOMAIN-CONTAINING PROTEIN"/>
    <property type="match status" value="1"/>
</dbReference>
<keyword evidence="3" id="KW-1185">Reference proteome</keyword>
<evidence type="ECO:0000313" key="3">
    <source>
        <dbReference type="Proteomes" id="UP000439903"/>
    </source>
</evidence>
<dbReference type="EMBL" id="WTPW01000495">
    <property type="protein sequence ID" value="KAF0505780.1"/>
    <property type="molecule type" value="Genomic_DNA"/>
</dbReference>
<protein>
    <submittedName>
        <fullName evidence="2">Chaperonin: PROVISIONAL</fullName>
    </submittedName>
</protein>
<comment type="caution">
    <text evidence="2">The sequence shown here is derived from an EMBL/GenBank/DDBJ whole genome shotgun (WGS) entry which is preliminary data.</text>
</comment>
<dbReference type="AlphaFoldDB" id="A0A8H4AK83"/>
<dbReference type="InterPro" id="IPR057191">
    <property type="entry name" value="DUF7869"/>
</dbReference>
<evidence type="ECO:0000313" key="2">
    <source>
        <dbReference type="EMBL" id="KAF0505780.1"/>
    </source>
</evidence>
<name>A0A8H4AK83_GIGMA</name>
<gene>
    <name evidence="2" type="ORF">F8M41_019280</name>
</gene>
<reference evidence="2 3" key="1">
    <citation type="journal article" date="2019" name="Environ. Microbiol.">
        <title>At the nexus of three kingdoms: the genome of the mycorrhizal fungus Gigaspora margarita provides insights into plant, endobacterial and fungal interactions.</title>
        <authorList>
            <person name="Venice F."/>
            <person name="Ghignone S."/>
            <person name="Salvioli di Fossalunga A."/>
            <person name="Amselem J."/>
            <person name="Novero M."/>
            <person name="Xianan X."/>
            <person name="Sedzielewska Toro K."/>
            <person name="Morin E."/>
            <person name="Lipzen A."/>
            <person name="Grigoriev I.V."/>
            <person name="Henrissat B."/>
            <person name="Martin F.M."/>
            <person name="Bonfante P."/>
        </authorList>
    </citation>
    <scope>NUCLEOTIDE SEQUENCE [LARGE SCALE GENOMIC DNA]</scope>
    <source>
        <strain evidence="2 3">BEG34</strain>
    </source>
</reference>
<dbReference type="PANTHER" id="PTHR34415">
    <property type="entry name" value="INTEGRASE CATALYTIC DOMAIN-CONTAINING PROTEIN"/>
    <property type="match status" value="1"/>
</dbReference>
<evidence type="ECO:0000259" key="1">
    <source>
        <dbReference type="Pfam" id="PF25273"/>
    </source>
</evidence>